<gene>
    <name evidence="1" type="ORF">S12H4_53413</name>
</gene>
<comment type="caution">
    <text evidence="1">The sequence shown here is derived from an EMBL/GenBank/DDBJ whole genome shotgun (WGS) entry which is preliminary data.</text>
</comment>
<dbReference type="AlphaFoldDB" id="X1VAZ0"/>
<evidence type="ECO:0000313" key="1">
    <source>
        <dbReference type="EMBL" id="GAJ02990.1"/>
    </source>
</evidence>
<feature type="non-terminal residue" evidence="1">
    <location>
        <position position="49"/>
    </location>
</feature>
<organism evidence="1">
    <name type="scientific">marine sediment metagenome</name>
    <dbReference type="NCBI Taxonomy" id="412755"/>
    <lineage>
        <taxon>unclassified sequences</taxon>
        <taxon>metagenomes</taxon>
        <taxon>ecological metagenomes</taxon>
    </lineage>
</organism>
<accession>X1VAZ0</accession>
<protein>
    <submittedName>
        <fullName evidence="1">Uncharacterized protein</fullName>
    </submittedName>
</protein>
<proteinExistence type="predicted"/>
<name>X1VAZ0_9ZZZZ</name>
<dbReference type="EMBL" id="BARW01033997">
    <property type="protein sequence ID" value="GAJ02990.1"/>
    <property type="molecule type" value="Genomic_DNA"/>
</dbReference>
<sequence length="49" mass="5059">MTTRLHQILGTTATATAVQELTLDKPVLGVKSGYLVSGSPAVSTTTDKV</sequence>
<reference evidence="1" key="1">
    <citation type="journal article" date="2014" name="Front. Microbiol.">
        <title>High frequency of phylogenetically diverse reductive dehalogenase-homologous genes in deep subseafloor sedimentary metagenomes.</title>
        <authorList>
            <person name="Kawai M."/>
            <person name="Futagami T."/>
            <person name="Toyoda A."/>
            <person name="Takaki Y."/>
            <person name="Nishi S."/>
            <person name="Hori S."/>
            <person name="Arai W."/>
            <person name="Tsubouchi T."/>
            <person name="Morono Y."/>
            <person name="Uchiyama I."/>
            <person name="Ito T."/>
            <person name="Fujiyama A."/>
            <person name="Inagaki F."/>
            <person name="Takami H."/>
        </authorList>
    </citation>
    <scope>NUCLEOTIDE SEQUENCE</scope>
    <source>
        <strain evidence="1">Expedition CK06-06</strain>
    </source>
</reference>